<evidence type="ECO:0000313" key="3">
    <source>
        <dbReference type="Proteomes" id="UP000831768"/>
    </source>
</evidence>
<keyword evidence="3" id="KW-1185">Reference proteome</keyword>
<protein>
    <submittedName>
        <fullName evidence="2">Uncharacterized protein</fullName>
    </submittedName>
</protein>
<sequence length="415" mass="47641">MDRYDYDRLRARTLQAAAGNLKGLYLTMAFDELRRRDVIQLVDYATFHSPVTQERSLQRTQALLRNTPEDVHHRLAVDALDEWIDYGRGAYQKPFREAIGEETSSFVDLRSDEEHQQRKLKRGTSNPVRRNEKTLNKGMAALAIRQQTQQQLNLDVRGVICSSQYEIIDDFLSSATQSSGPGTDRCRPSIDTDEIAALEPVRRTVGINTSMISQTQDLLSVTSRVTTEIAGVQHNDWFMLSPSFAIPNYQDIFDFDMIHRQARTYDIERLVAEIESVINTLDASRADETSPNELQYDAGWVAEQFGLSSPTNTDQPAGLTDMVEYLFTLSNYARELRTLTERETVSEAAALIGVSIVESGRYHEDEAVYQRCMEMLHRLAPESFDDMKPAQFRKERQSITWRDSVDWFEAVDRWR</sequence>
<reference evidence="2" key="1">
    <citation type="submission" date="2022-04" db="EMBL/GenBank/DDBJ databases">
        <title>Halocatena sp. nov., isolated from a salt lake.</title>
        <authorList>
            <person name="Cui H.-L."/>
        </authorList>
    </citation>
    <scope>NUCLEOTIDE SEQUENCE</scope>
    <source>
        <strain evidence="2">AD-1</strain>
    </source>
</reference>
<dbReference type="GeneID" id="71926714"/>
<evidence type="ECO:0000256" key="1">
    <source>
        <dbReference type="SAM" id="MobiDB-lite"/>
    </source>
</evidence>
<organism evidence="2 3">
    <name type="scientific">Halocatena salina</name>
    <dbReference type="NCBI Taxonomy" id="2934340"/>
    <lineage>
        <taxon>Archaea</taxon>
        <taxon>Methanobacteriati</taxon>
        <taxon>Methanobacteriota</taxon>
        <taxon>Stenosarchaea group</taxon>
        <taxon>Halobacteria</taxon>
        <taxon>Halobacteriales</taxon>
        <taxon>Natronomonadaceae</taxon>
        <taxon>Halocatena</taxon>
    </lineage>
</organism>
<proteinExistence type="predicted"/>
<dbReference type="RefSeq" id="WP_247993836.1">
    <property type="nucleotide sequence ID" value="NZ_CP096019.1"/>
</dbReference>
<evidence type="ECO:0000313" key="2">
    <source>
        <dbReference type="EMBL" id="UPM43168.1"/>
    </source>
</evidence>
<accession>A0A8U0A3Z0</accession>
<feature type="region of interest" description="Disordered" evidence="1">
    <location>
        <begin position="111"/>
        <end position="132"/>
    </location>
</feature>
<dbReference type="EMBL" id="CP096019">
    <property type="protein sequence ID" value="UPM43168.1"/>
    <property type="molecule type" value="Genomic_DNA"/>
</dbReference>
<dbReference type="Proteomes" id="UP000831768">
    <property type="component" value="Chromosome"/>
</dbReference>
<gene>
    <name evidence="2" type="ORF">MW046_01665</name>
</gene>
<dbReference type="AlphaFoldDB" id="A0A8U0A3Z0"/>
<dbReference type="KEGG" id="haad:MW046_01665"/>
<name>A0A8U0A3Z0_9EURY</name>